<dbReference type="AlphaFoldDB" id="A0A453K104"/>
<reference evidence="1" key="4">
    <citation type="submission" date="2019-03" db="UniProtKB">
        <authorList>
            <consortium name="EnsemblPlants"/>
        </authorList>
    </citation>
    <scope>IDENTIFICATION</scope>
</reference>
<dbReference type="Proteomes" id="UP000015105">
    <property type="component" value="Chromosome 5D"/>
</dbReference>
<proteinExistence type="predicted"/>
<organism evidence="1 2">
    <name type="scientific">Aegilops tauschii subsp. strangulata</name>
    <name type="common">Goatgrass</name>
    <dbReference type="NCBI Taxonomy" id="200361"/>
    <lineage>
        <taxon>Eukaryota</taxon>
        <taxon>Viridiplantae</taxon>
        <taxon>Streptophyta</taxon>
        <taxon>Embryophyta</taxon>
        <taxon>Tracheophyta</taxon>
        <taxon>Spermatophyta</taxon>
        <taxon>Magnoliopsida</taxon>
        <taxon>Liliopsida</taxon>
        <taxon>Poales</taxon>
        <taxon>Poaceae</taxon>
        <taxon>BOP clade</taxon>
        <taxon>Pooideae</taxon>
        <taxon>Triticodae</taxon>
        <taxon>Triticeae</taxon>
        <taxon>Triticinae</taxon>
        <taxon>Aegilops</taxon>
    </lineage>
</organism>
<protein>
    <submittedName>
        <fullName evidence="1">Uncharacterized protein</fullName>
    </submittedName>
</protein>
<evidence type="ECO:0000313" key="1">
    <source>
        <dbReference type="EnsemblPlants" id="AET5Gv20255900.18"/>
    </source>
</evidence>
<reference evidence="2" key="1">
    <citation type="journal article" date="2014" name="Science">
        <title>Ancient hybridizations among the ancestral genomes of bread wheat.</title>
        <authorList>
            <consortium name="International Wheat Genome Sequencing Consortium,"/>
            <person name="Marcussen T."/>
            <person name="Sandve S.R."/>
            <person name="Heier L."/>
            <person name="Spannagl M."/>
            <person name="Pfeifer M."/>
            <person name="Jakobsen K.S."/>
            <person name="Wulff B.B."/>
            <person name="Steuernagel B."/>
            <person name="Mayer K.F."/>
            <person name="Olsen O.A."/>
        </authorList>
    </citation>
    <scope>NUCLEOTIDE SEQUENCE [LARGE SCALE GENOMIC DNA]</scope>
    <source>
        <strain evidence="2">cv. AL8/78</strain>
    </source>
</reference>
<sequence>MRPLCGKAKYHHQYKILFDNIALLWQASSGDYILWNTLGKCPSAALPKEL</sequence>
<keyword evidence="2" id="KW-1185">Reference proteome</keyword>
<evidence type="ECO:0000313" key="2">
    <source>
        <dbReference type="Proteomes" id="UP000015105"/>
    </source>
</evidence>
<reference evidence="1" key="5">
    <citation type="journal article" date="2021" name="G3 (Bethesda)">
        <title>Aegilops tauschii genome assembly Aet v5.0 features greater sequence contiguity and improved annotation.</title>
        <authorList>
            <person name="Wang L."/>
            <person name="Zhu T."/>
            <person name="Rodriguez J.C."/>
            <person name="Deal K.R."/>
            <person name="Dubcovsky J."/>
            <person name="McGuire P.E."/>
            <person name="Lux T."/>
            <person name="Spannagl M."/>
            <person name="Mayer K.F.X."/>
            <person name="Baldrich P."/>
            <person name="Meyers B.C."/>
            <person name="Huo N."/>
            <person name="Gu Y.Q."/>
            <person name="Zhou H."/>
            <person name="Devos K.M."/>
            <person name="Bennetzen J.L."/>
            <person name="Unver T."/>
            <person name="Budak H."/>
            <person name="Gulick P.J."/>
            <person name="Galiba G."/>
            <person name="Kalapos B."/>
            <person name="Nelson D.R."/>
            <person name="Li P."/>
            <person name="You F.M."/>
            <person name="Luo M.C."/>
            <person name="Dvorak J."/>
        </authorList>
    </citation>
    <scope>NUCLEOTIDE SEQUENCE [LARGE SCALE GENOMIC DNA]</scope>
    <source>
        <strain evidence="1">cv. AL8/78</strain>
    </source>
</reference>
<name>A0A453K104_AEGTS</name>
<dbReference type="EnsemblPlants" id="AET5Gv20255900.18">
    <property type="protein sequence ID" value="AET5Gv20255900.18"/>
    <property type="gene ID" value="AET5Gv20255900"/>
</dbReference>
<accession>A0A453K104</accession>
<reference evidence="2" key="2">
    <citation type="journal article" date="2017" name="Nat. Plants">
        <title>The Aegilops tauschii genome reveals multiple impacts of transposons.</title>
        <authorList>
            <person name="Zhao G."/>
            <person name="Zou C."/>
            <person name="Li K."/>
            <person name="Wang K."/>
            <person name="Li T."/>
            <person name="Gao L."/>
            <person name="Zhang X."/>
            <person name="Wang H."/>
            <person name="Yang Z."/>
            <person name="Liu X."/>
            <person name="Jiang W."/>
            <person name="Mao L."/>
            <person name="Kong X."/>
            <person name="Jiao Y."/>
            <person name="Jia J."/>
        </authorList>
    </citation>
    <scope>NUCLEOTIDE SEQUENCE [LARGE SCALE GENOMIC DNA]</scope>
    <source>
        <strain evidence="2">cv. AL8/78</strain>
    </source>
</reference>
<reference evidence="1" key="3">
    <citation type="journal article" date="2017" name="Nature">
        <title>Genome sequence of the progenitor of the wheat D genome Aegilops tauschii.</title>
        <authorList>
            <person name="Luo M.C."/>
            <person name="Gu Y.Q."/>
            <person name="Puiu D."/>
            <person name="Wang H."/>
            <person name="Twardziok S.O."/>
            <person name="Deal K.R."/>
            <person name="Huo N."/>
            <person name="Zhu T."/>
            <person name="Wang L."/>
            <person name="Wang Y."/>
            <person name="McGuire P.E."/>
            <person name="Liu S."/>
            <person name="Long H."/>
            <person name="Ramasamy R.K."/>
            <person name="Rodriguez J.C."/>
            <person name="Van S.L."/>
            <person name="Yuan L."/>
            <person name="Wang Z."/>
            <person name="Xia Z."/>
            <person name="Xiao L."/>
            <person name="Anderson O.D."/>
            <person name="Ouyang S."/>
            <person name="Liang Y."/>
            <person name="Zimin A.V."/>
            <person name="Pertea G."/>
            <person name="Qi P."/>
            <person name="Bennetzen J.L."/>
            <person name="Dai X."/>
            <person name="Dawson M.W."/>
            <person name="Muller H.G."/>
            <person name="Kugler K."/>
            <person name="Rivarola-Duarte L."/>
            <person name="Spannagl M."/>
            <person name="Mayer K.F.X."/>
            <person name="Lu F.H."/>
            <person name="Bevan M.W."/>
            <person name="Leroy P."/>
            <person name="Li P."/>
            <person name="You F.M."/>
            <person name="Sun Q."/>
            <person name="Liu Z."/>
            <person name="Lyons E."/>
            <person name="Wicker T."/>
            <person name="Salzberg S.L."/>
            <person name="Devos K.M."/>
            <person name="Dvorak J."/>
        </authorList>
    </citation>
    <scope>NUCLEOTIDE SEQUENCE [LARGE SCALE GENOMIC DNA]</scope>
    <source>
        <strain evidence="1">cv. AL8/78</strain>
    </source>
</reference>
<dbReference type="Gramene" id="AET5Gv20255900.18">
    <property type="protein sequence ID" value="AET5Gv20255900.18"/>
    <property type="gene ID" value="AET5Gv20255900"/>
</dbReference>